<proteinExistence type="predicted"/>
<dbReference type="EMBL" id="KE525275">
    <property type="protein sequence ID" value="KFB44340.1"/>
    <property type="molecule type" value="Genomic_DNA"/>
</dbReference>
<name>A0A084W296_ANOSI</name>
<reference evidence="3" key="2">
    <citation type="submission" date="2020-05" db="UniProtKB">
        <authorList>
            <consortium name="EnsemblMetazoa"/>
        </authorList>
    </citation>
    <scope>IDENTIFICATION</scope>
</reference>
<organism evidence="2">
    <name type="scientific">Anopheles sinensis</name>
    <name type="common">Mosquito</name>
    <dbReference type="NCBI Taxonomy" id="74873"/>
    <lineage>
        <taxon>Eukaryota</taxon>
        <taxon>Metazoa</taxon>
        <taxon>Ecdysozoa</taxon>
        <taxon>Arthropoda</taxon>
        <taxon>Hexapoda</taxon>
        <taxon>Insecta</taxon>
        <taxon>Pterygota</taxon>
        <taxon>Neoptera</taxon>
        <taxon>Endopterygota</taxon>
        <taxon>Diptera</taxon>
        <taxon>Nematocera</taxon>
        <taxon>Culicoidea</taxon>
        <taxon>Culicidae</taxon>
        <taxon>Anophelinae</taxon>
        <taxon>Anopheles</taxon>
    </lineage>
</organism>
<accession>A0A084W296</accession>
<evidence type="ECO:0000256" key="1">
    <source>
        <dbReference type="SAM" id="MobiDB-lite"/>
    </source>
</evidence>
<gene>
    <name evidence="2" type="ORF">ZHAS_00012278</name>
</gene>
<dbReference type="EMBL" id="ATLV01019549">
    <property type="status" value="NOT_ANNOTATED_CDS"/>
    <property type="molecule type" value="Genomic_DNA"/>
</dbReference>
<protein>
    <submittedName>
        <fullName evidence="2 3">Uncharacterized protein</fullName>
    </submittedName>
</protein>
<dbReference type="Proteomes" id="UP000030765">
    <property type="component" value="Unassembled WGS sequence"/>
</dbReference>
<sequence length="51" mass="5554">MEEMIPKWVRLIFTSCSSSDGNSGRNPSATQRPPATRAHHSLASDGSRVVK</sequence>
<keyword evidence="4" id="KW-1185">Reference proteome</keyword>
<dbReference type="AlphaFoldDB" id="A0A084W296"/>
<evidence type="ECO:0000313" key="2">
    <source>
        <dbReference type="EMBL" id="KFB44340.1"/>
    </source>
</evidence>
<feature type="compositionally biased region" description="Polar residues" evidence="1">
    <location>
        <begin position="16"/>
        <end position="33"/>
    </location>
</feature>
<evidence type="ECO:0000313" key="3">
    <source>
        <dbReference type="EnsemblMetazoa" id="ASIC012278-PA"/>
    </source>
</evidence>
<dbReference type="EnsemblMetazoa" id="ASIC012278-RA">
    <property type="protein sequence ID" value="ASIC012278-PA"/>
    <property type="gene ID" value="ASIC012278"/>
</dbReference>
<evidence type="ECO:0000313" key="4">
    <source>
        <dbReference type="Proteomes" id="UP000030765"/>
    </source>
</evidence>
<dbReference type="VEuPathDB" id="VectorBase:ASIC012278"/>
<feature type="region of interest" description="Disordered" evidence="1">
    <location>
        <begin position="16"/>
        <end position="51"/>
    </location>
</feature>
<reference evidence="2 4" key="1">
    <citation type="journal article" date="2014" name="BMC Genomics">
        <title>Genome sequence of Anopheles sinensis provides insight into genetics basis of mosquito competence for malaria parasites.</title>
        <authorList>
            <person name="Zhou D."/>
            <person name="Zhang D."/>
            <person name="Ding G."/>
            <person name="Shi L."/>
            <person name="Hou Q."/>
            <person name="Ye Y."/>
            <person name="Xu Y."/>
            <person name="Zhou H."/>
            <person name="Xiong C."/>
            <person name="Li S."/>
            <person name="Yu J."/>
            <person name="Hong S."/>
            <person name="Yu X."/>
            <person name="Zou P."/>
            <person name="Chen C."/>
            <person name="Chang X."/>
            <person name="Wang W."/>
            <person name="Lv Y."/>
            <person name="Sun Y."/>
            <person name="Ma L."/>
            <person name="Shen B."/>
            <person name="Zhu C."/>
        </authorList>
    </citation>
    <scope>NUCLEOTIDE SEQUENCE [LARGE SCALE GENOMIC DNA]</scope>
</reference>